<dbReference type="Pfam" id="PF00583">
    <property type="entry name" value="Acetyltransf_1"/>
    <property type="match status" value="1"/>
</dbReference>
<dbReference type="Proteomes" id="UP000389128">
    <property type="component" value="Unassembled WGS sequence"/>
</dbReference>
<keyword evidence="5" id="KW-1185">Reference proteome</keyword>
<dbReference type="Gene3D" id="3.40.630.30">
    <property type="match status" value="1"/>
</dbReference>
<accession>A0A6C2D2E8</accession>
<dbReference type="PROSITE" id="PS51186">
    <property type="entry name" value="GNAT"/>
    <property type="match status" value="1"/>
</dbReference>
<sequence>MLLSHRPVAEKDIQLICGFPKSDDELFFFFPKASFPLAASQLQDAIAQRSDSTVVELDGEVVAFANFYRWEAGGSCSIGNVIVSPRARGRGVGRYLVEQMTQLAFSKHLATEVRVSCFNQNLAGLLLYPKLGFQPYAIEERQNRKGERLALIHMRLRRSATEPCRPASQ</sequence>
<dbReference type="InterPro" id="IPR016181">
    <property type="entry name" value="Acyl_CoA_acyltransferase"/>
</dbReference>
<dbReference type="InterPro" id="IPR000182">
    <property type="entry name" value="GNAT_dom"/>
</dbReference>
<feature type="domain" description="N-acetyltransferase" evidence="3">
    <location>
        <begin position="3"/>
        <end position="159"/>
    </location>
</feature>
<evidence type="ECO:0000313" key="5">
    <source>
        <dbReference type="Proteomes" id="UP000389128"/>
    </source>
</evidence>
<dbReference type="PANTHER" id="PTHR43877">
    <property type="entry name" value="AMINOALKYLPHOSPHONATE N-ACETYLTRANSFERASE-RELATED-RELATED"/>
    <property type="match status" value="1"/>
</dbReference>
<protein>
    <submittedName>
        <fullName evidence="4">GNAT family N-acetyltransferase</fullName>
    </submittedName>
</protein>
<evidence type="ECO:0000259" key="3">
    <source>
        <dbReference type="PROSITE" id="PS51186"/>
    </source>
</evidence>
<dbReference type="SUPFAM" id="SSF55729">
    <property type="entry name" value="Acyl-CoA N-acyltransferases (Nat)"/>
    <property type="match status" value="1"/>
</dbReference>
<dbReference type="EMBL" id="SDKK01000007">
    <property type="protein sequence ID" value="TYC59702.1"/>
    <property type="molecule type" value="Genomic_DNA"/>
</dbReference>
<dbReference type="PANTHER" id="PTHR43877:SF2">
    <property type="entry name" value="AMINOALKYLPHOSPHONATE N-ACETYLTRANSFERASE-RELATED"/>
    <property type="match status" value="1"/>
</dbReference>
<organism evidence="4 5">
    <name type="scientific">Zoogloea oleivorans</name>
    <dbReference type="NCBI Taxonomy" id="1552750"/>
    <lineage>
        <taxon>Bacteria</taxon>
        <taxon>Pseudomonadati</taxon>
        <taxon>Pseudomonadota</taxon>
        <taxon>Betaproteobacteria</taxon>
        <taxon>Rhodocyclales</taxon>
        <taxon>Zoogloeaceae</taxon>
        <taxon>Zoogloea</taxon>
    </lineage>
</organism>
<keyword evidence="1 4" id="KW-0808">Transferase</keyword>
<dbReference type="CDD" id="cd04301">
    <property type="entry name" value="NAT_SF"/>
    <property type="match status" value="1"/>
</dbReference>
<dbReference type="RefSeq" id="WP_148578722.1">
    <property type="nucleotide sequence ID" value="NZ_SDKK01000007.1"/>
</dbReference>
<keyword evidence="2" id="KW-0012">Acyltransferase</keyword>
<dbReference type="OrthoDB" id="326501at2"/>
<proteinExistence type="predicted"/>
<gene>
    <name evidence="4" type="ORF">ETQ85_09075</name>
</gene>
<evidence type="ECO:0000256" key="1">
    <source>
        <dbReference type="ARBA" id="ARBA00022679"/>
    </source>
</evidence>
<dbReference type="AlphaFoldDB" id="A0A6C2D2E8"/>
<dbReference type="GO" id="GO:0016747">
    <property type="term" value="F:acyltransferase activity, transferring groups other than amino-acyl groups"/>
    <property type="evidence" value="ECO:0007669"/>
    <property type="project" value="InterPro"/>
</dbReference>
<comment type="caution">
    <text evidence="4">The sequence shown here is derived from an EMBL/GenBank/DDBJ whole genome shotgun (WGS) entry which is preliminary data.</text>
</comment>
<evidence type="ECO:0000313" key="4">
    <source>
        <dbReference type="EMBL" id="TYC59702.1"/>
    </source>
</evidence>
<dbReference type="InterPro" id="IPR050832">
    <property type="entry name" value="Bact_Acetyltransf"/>
</dbReference>
<evidence type="ECO:0000256" key="2">
    <source>
        <dbReference type="ARBA" id="ARBA00023315"/>
    </source>
</evidence>
<reference evidence="4 5" key="1">
    <citation type="submission" date="2019-01" db="EMBL/GenBank/DDBJ databases">
        <title>Zoogloea oleivorans genome sequencing and assembly.</title>
        <authorList>
            <person name="Tancsics A."/>
            <person name="Farkas M."/>
            <person name="Kriszt B."/>
            <person name="Maroti G."/>
            <person name="Horvath B."/>
        </authorList>
    </citation>
    <scope>NUCLEOTIDE SEQUENCE [LARGE SCALE GENOMIC DNA]</scope>
    <source>
        <strain evidence="4 5">Buc</strain>
    </source>
</reference>
<name>A0A6C2D2E8_9RHOO</name>